<dbReference type="EMBL" id="WCZY01000003">
    <property type="protein sequence ID" value="KAB6696112.1"/>
    <property type="molecule type" value="Genomic_DNA"/>
</dbReference>
<dbReference type="Proteomes" id="UP000470952">
    <property type="component" value="Unassembled WGS sequence"/>
</dbReference>
<evidence type="ECO:0000313" key="1">
    <source>
        <dbReference type="EMBL" id="KAB6662676.1"/>
    </source>
</evidence>
<dbReference type="Proteomes" id="UP000437380">
    <property type="component" value="Unassembled WGS sequence"/>
</dbReference>
<comment type="caution">
    <text evidence="1">The sequence shown here is derived from an EMBL/GenBank/DDBJ whole genome shotgun (WGS) entry which is preliminary data.</text>
</comment>
<dbReference type="AlphaFoldDB" id="A0A6I1BXQ1"/>
<protein>
    <submittedName>
        <fullName evidence="1">Uncharacterized protein</fullName>
    </submittedName>
</protein>
<evidence type="ECO:0000313" key="2">
    <source>
        <dbReference type="EMBL" id="KAB6696112.1"/>
    </source>
</evidence>
<dbReference type="RefSeq" id="WP_016662316.1">
    <property type="nucleotide sequence ID" value="NZ_RCXY01000004.1"/>
</dbReference>
<dbReference type="Proteomes" id="UP000470777">
    <property type="component" value="Unassembled WGS sequence"/>
</dbReference>
<organism evidence="1 6">
    <name type="scientific">Phocaeicola vulgatus</name>
    <name type="common">Bacteroides vulgatus</name>
    <dbReference type="NCBI Taxonomy" id="821"/>
    <lineage>
        <taxon>Bacteria</taxon>
        <taxon>Pseudomonadati</taxon>
        <taxon>Bacteroidota</taxon>
        <taxon>Bacteroidia</taxon>
        <taxon>Bacteroidales</taxon>
        <taxon>Bacteroidaceae</taxon>
        <taxon>Phocaeicola</taxon>
    </lineage>
</organism>
<dbReference type="EMBL" id="WDAG01000003">
    <property type="protein sequence ID" value="KAB6662676.1"/>
    <property type="molecule type" value="Genomic_DNA"/>
</dbReference>
<evidence type="ECO:0000313" key="6">
    <source>
        <dbReference type="Proteomes" id="UP000470952"/>
    </source>
</evidence>
<evidence type="ECO:0000313" key="3">
    <source>
        <dbReference type="EMBL" id="KAB6702991.1"/>
    </source>
</evidence>
<proteinExistence type="predicted"/>
<name>A0A6I1BXQ1_PHOVU</name>
<evidence type="ECO:0000313" key="4">
    <source>
        <dbReference type="Proteomes" id="UP000437380"/>
    </source>
</evidence>
<reference evidence="4 5" key="1">
    <citation type="journal article" date="2019" name="Nat. Med.">
        <title>A library of human gut bacterial isolates paired with longitudinal multiomics data enables mechanistic microbiome research.</title>
        <authorList>
            <person name="Poyet M."/>
            <person name="Groussin M."/>
            <person name="Gibbons S.M."/>
            <person name="Avila-Pacheco J."/>
            <person name="Jiang X."/>
            <person name="Kearney S.M."/>
            <person name="Perrotta A.R."/>
            <person name="Berdy B."/>
            <person name="Zhao S."/>
            <person name="Lieberman T.D."/>
            <person name="Swanson P.K."/>
            <person name="Smith M."/>
            <person name="Roesemann S."/>
            <person name="Alexander J.E."/>
            <person name="Rich S.A."/>
            <person name="Livny J."/>
            <person name="Vlamakis H."/>
            <person name="Clish C."/>
            <person name="Bullock K."/>
            <person name="Deik A."/>
            <person name="Scott J."/>
            <person name="Pierce K.A."/>
            <person name="Xavier R.J."/>
            <person name="Alm E.J."/>
        </authorList>
    </citation>
    <scope>NUCLEOTIDE SEQUENCE [LARGE SCALE GENOMIC DNA]</scope>
    <source>
        <strain evidence="3 4">BIOML-A82</strain>
        <strain evidence="2 5">BIOML-A85</strain>
        <strain evidence="1 6">BIOML-A93</strain>
    </source>
</reference>
<evidence type="ECO:0000313" key="5">
    <source>
        <dbReference type="Proteomes" id="UP000470777"/>
    </source>
</evidence>
<gene>
    <name evidence="3" type="ORF">GAY17_03755</name>
    <name evidence="1" type="ORF">GAZ76_04410</name>
    <name evidence="2" type="ORF">GAZ92_03840</name>
</gene>
<sequence>MKRKRHSKSAFQQCRYYEVDNIFEYMVETYINGNFSTFRELYHELNKEARKDFIGFLLVECSPQYHIEILQEIV</sequence>
<accession>A0A6I1BXQ1</accession>
<dbReference type="EMBL" id="WCZV01000003">
    <property type="protein sequence ID" value="KAB6702991.1"/>
    <property type="molecule type" value="Genomic_DNA"/>
</dbReference>